<protein>
    <submittedName>
        <fullName evidence="10">Uncharacterized inner membrane protein RarD</fullName>
    </submittedName>
</protein>
<keyword evidence="7 8" id="KW-0472">Membrane</keyword>
<feature type="transmembrane region" description="Helical" evidence="8">
    <location>
        <begin position="16"/>
        <end position="35"/>
    </location>
</feature>
<keyword evidence="4" id="KW-1003">Cell membrane</keyword>
<feature type="domain" description="EamA" evidence="9">
    <location>
        <begin position="16"/>
        <end position="149"/>
    </location>
</feature>
<evidence type="ECO:0000259" key="9">
    <source>
        <dbReference type="Pfam" id="PF00892"/>
    </source>
</evidence>
<feature type="transmembrane region" description="Helical" evidence="8">
    <location>
        <begin position="251"/>
        <end position="268"/>
    </location>
</feature>
<evidence type="ECO:0000256" key="7">
    <source>
        <dbReference type="ARBA" id="ARBA00023136"/>
    </source>
</evidence>
<dbReference type="AlphaFoldDB" id="A0A3B0RID3"/>
<feature type="transmembrane region" description="Helical" evidence="8">
    <location>
        <begin position="274"/>
        <end position="292"/>
    </location>
</feature>
<name>A0A3B0RID3_9ZZZZ</name>
<feature type="transmembrane region" description="Helical" evidence="8">
    <location>
        <begin position="187"/>
        <end position="208"/>
    </location>
</feature>
<evidence type="ECO:0000313" key="10">
    <source>
        <dbReference type="EMBL" id="VAV91627.1"/>
    </source>
</evidence>
<accession>A0A3B0RID3</accession>
<feature type="transmembrane region" description="Helical" evidence="8">
    <location>
        <begin position="110"/>
        <end position="129"/>
    </location>
</feature>
<organism evidence="10">
    <name type="scientific">hydrothermal vent metagenome</name>
    <dbReference type="NCBI Taxonomy" id="652676"/>
    <lineage>
        <taxon>unclassified sequences</taxon>
        <taxon>metagenomes</taxon>
        <taxon>ecological metagenomes</taxon>
    </lineage>
</organism>
<evidence type="ECO:0000256" key="4">
    <source>
        <dbReference type="ARBA" id="ARBA00022475"/>
    </source>
</evidence>
<evidence type="ECO:0000256" key="1">
    <source>
        <dbReference type="ARBA" id="ARBA00004651"/>
    </source>
</evidence>
<sequence length="307" mass="33400">MSKSGESNKTGNDGQAGVLFAVAAFGLWALNPLYFKLLAHINPLEVVAHRALWSVPFGVVVVLFLSRTSDIARVLKRPDLLLKLMMTGLIISGNWVIFVWAVAVDLTLEASLGYFINPLLNVVVGYALLGERLTRAQAIAVGLAAIGVVAQTIGAGVFPWVAVALAVLFTAYGYFRKTIDVGPVQGFVIETTMLLPYCIGFIIWLSFQGTMQFATSSSDTALLILSGPVTAIPLMLFAAGAKRLRYSTIGILQYIAPTGMFLIAIYIFNEPVGFWKLVSFGFIWVALAIYSYDTFRQDSKKPLTKTL</sequence>
<evidence type="ECO:0000256" key="6">
    <source>
        <dbReference type="ARBA" id="ARBA00022989"/>
    </source>
</evidence>
<keyword evidence="5 8" id="KW-0812">Transmembrane</keyword>
<feature type="transmembrane region" description="Helical" evidence="8">
    <location>
        <begin position="220"/>
        <end position="239"/>
    </location>
</feature>
<keyword evidence="3" id="KW-0813">Transport</keyword>
<feature type="transmembrane region" description="Helical" evidence="8">
    <location>
        <begin position="47"/>
        <end position="68"/>
    </location>
</feature>
<dbReference type="EMBL" id="UOEC01000092">
    <property type="protein sequence ID" value="VAV91627.1"/>
    <property type="molecule type" value="Genomic_DNA"/>
</dbReference>
<dbReference type="InterPro" id="IPR004626">
    <property type="entry name" value="RarD"/>
</dbReference>
<dbReference type="Pfam" id="PF00892">
    <property type="entry name" value="EamA"/>
    <property type="match status" value="1"/>
</dbReference>
<evidence type="ECO:0000256" key="2">
    <source>
        <dbReference type="ARBA" id="ARBA00007362"/>
    </source>
</evidence>
<comment type="subcellular location">
    <subcellularLocation>
        <location evidence="1">Cell membrane</location>
        <topology evidence="1">Multi-pass membrane protein</topology>
    </subcellularLocation>
</comment>
<dbReference type="SUPFAM" id="SSF103481">
    <property type="entry name" value="Multidrug resistance efflux transporter EmrE"/>
    <property type="match status" value="2"/>
</dbReference>
<dbReference type="GO" id="GO:0005886">
    <property type="term" value="C:plasma membrane"/>
    <property type="evidence" value="ECO:0007669"/>
    <property type="project" value="UniProtKB-SubCell"/>
</dbReference>
<feature type="transmembrane region" description="Helical" evidence="8">
    <location>
        <begin position="136"/>
        <end position="153"/>
    </location>
</feature>
<evidence type="ECO:0000256" key="8">
    <source>
        <dbReference type="SAM" id="Phobius"/>
    </source>
</evidence>
<evidence type="ECO:0000256" key="5">
    <source>
        <dbReference type="ARBA" id="ARBA00022692"/>
    </source>
</evidence>
<feature type="transmembrane region" description="Helical" evidence="8">
    <location>
        <begin position="159"/>
        <end position="175"/>
    </location>
</feature>
<reference evidence="10" key="1">
    <citation type="submission" date="2018-06" db="EMBL/GenBank/DDBJ databases">
        <authorList>
            <person name="Zhirakovskaya E."/>
        </authorList>
    </citation>
    <scope>NUCLEOTIDE SEQUENCE</scope>
</reference>
<dbReference type="NCBIfam" id="TIGR00688">
    <property type="entry name" value="rarD"/>
    <property type="match status" value="1"/>
</dbReference>
<dbReference type="PANTHER" id="PTHR22911:SF137">
    <property type="entry name" value="SOLUTE CARRIER FAMILY 35 MEMBER G2-RELATED"/>
    <property type="match status" value="1"/>
</dbReference>
<dbReference type="InterPro" id="IPR037185">
    <property type="entry name" value="EmrE-like"/>
</dbReference>
<proteinExistence type="inferred from homology"/>
<dbReference type="PANTHER" id="PTHR22911">
    <property type="entry name" value="ACYL-MALONYL CONDENSING ENZYME-RELATED"/>
    <property type="match status" value="1"/>
</dbReference>
<comment type="similarity">
    <text evidence="2">Belongs to the EamA transporter family.</text>
</comment>
<evidence type="ECO:0000256" key="3">
    <source>
        <dbReference type="ARBA" id="ARBA00022448"/>
    </source>
</evidence>
<keyword evidence="6 8" id="KW-1133">Transmembrane helix</keyword>
<feature type="transmembrane region" description="Helical" evidence="8">
    <location>
        <begin position="80"/>
        <end position="104"/>
    </location>
</feature>
<gene>
    <name evidence="10" type="ORF">MNBD_ALPHA08-1188</name>
</gene>
<dbReference type="InterPro" id="IPR000620">
    <property type="entry name" value="EamA_dom"/>
</dbReference>